<evidence type="ECO:0000256" key="3">
    <source>
        <dbReference type="ARBA" id="ARBA00022989"/>
    </source>
</evidence>
<dbReference type="PANTHER" id="PTHR33507:SF3">
    <property type="entry name" value="INNER MEMBRANE PROTEIN YBBJ"/>
    <property type="match status" value="1"/>
</dbReference>
<keyword evidence="9" id="KW-1185">Reference proteome</keyword>
<sequence length="166" mass="17722">MELVGLLTNLSLIAIICFIAGFALVVVEMFHPGFGAPGIMGGILLVLGVIMTAKSVLQAFILLLIIMAILGAALAIVLQSAAKGRLNRILILHEAQKKEDGYIGTEDLNYFLGQTGNTVTVLRPAGTADFSGIKLDVVSEGEFISKDTKVKIIKVQGRRIVVKECK</sequence>
<dbReference type="PANTHER" id="PTHR33507">
    <property type="entry name" value="INNER MEMBRANE PROTEIN YBBJ"/>
    <property type="match status" value="1"/>
</dbReference>
<gene>
    <name evidence="8" type="ORF">bsdE14_29240</name>
</gene>
<dbReference type="Proteomes" id="UP001208567">
    <property type="component" value="Unassembled WGS sequence"/>
</dbReference>
<keyword evidence="4 5" id="KW-0472">Membrane</keyword>
<dbReference type="Pfam" id="PF01957">
    <property type="entry name" value="NfeD"/>
    <property type="match status" value="1"/>
</dbReference>
<feature type="transmembrane region" description="Helical" evidence="5">
    <location>
        <begin position="6"/>
        <end position="27"/>
    </location>
</feature>
<evidence type="ECO:0000313" key="8">
    <source>
        <dbReference type="EMBL" id="GLC31514.1"/>
    </source>
</evidence>
<feature type="domain" description="NfeD-like C-terminal" evidence="6">
    <location>
        <begin position="112"/>
        <end position="163"/>
    </location>
</feature>
<dbReference type="InterPro" id="IPR012340">
    <property type="entry name" value="NA-bd_OB-fold"/>
</dbReference>
<accession>A0ABQ5N8E6</accession>
<name>A0ABQ5N8E6_9CLOT</name>
<evidence type="ECO:0000259" key="6">
    <source>
        <dbReference type="Pfam" id="PF01957"/>
    </source>
</evidence>
<evidence type="ECO:0000259" key="7">
    <source>
        <dbReference type="Pfam" id="PF24961"/>
    </source>
</evidence>
<dbReference type="Pfam" id="PF24961">
    <property type="entry name" value="NfeD_membrane"/>
    <property type="match status" value="1"/>
</dbReference>
<evidence type="ECO:0000256" key="5">
    <source>
        <dbReference type="SAM" id="Phobius"/>
    </source>
</evidence>
<dbReference type="RefSeq" id="WP_309298120.1">
    <property type="nucleotide sequence ID" value="NZ_BRXR01000001.1"/>
</dbReference>
<proteinExistence type="predicted"/>
<dbReference type="InterPro" id="IPR002810">
    <property type="entry name" value="NfeD-like_C"/>
</dbReference>
<protein>
    <submittedName>
        <fullName evidence="8">Membrane protein</fullName>
    </submittedName>
</protein>
<dbReference type="InterPro" id="IPR052165">
    <property type="entry name" value="Membrane_assoc_protease"/>
</dbReference>
<dbReference type="InterPro" id="IPR056739">
    <property type="entry name" value="NfeD_membrane"/>
</dbReference>
<feature type="transmembrane region" description="Helical" evidence="5">
    <location>
        <begin position="34"/>
        <end position="53"/>
    </location>
</feature>
<dbReference type="Gene3D" id="2.40.50.140">
    <property type="entry name" value="Nucleic acid-binding proteins"/>
    <property type="match status" value="1"/>
</dbReference>
<feature type="transmembrane region" description="Helical" evidence="5">
    <location>
        <begin position="59"/>
        <end position="78"/>
    </location>
</feature>
<evidence type="ECO:0000256" key="2">
    <source>
        <dbReference type="ARBA" id="ARBA00022692"/>
    </source>
</evidence>
<evidence type="ECO:0000256" key="4">
    <source>
        <dbReference type="ARBA" id="ARBA00023136"/>
    </source>
</evidence>
<feature type="domain" description="NfeD integral membrane" evidence="7">
    <location>
        <begin position="9"/>
        <end position="77"/>
    </location>
</feature>
<comment type="subcellular location">
    <subcellularLocation>
        <location evidence="1">Membrane</location>
        <topology evidence="1">Multi-pass membrane protein</topology>
    </subcellularLocation>
</comment>
<comment type="caution">
    <text evidence="8">The sequence shown here is derived from an EMBL/GenBank/DDBJ whole genome shotgun (WGS) entry which is preliminary data.</text>
</comment>
<evidence type="ECO:0000256" key="1">
    <source>
        <dbReference type="ARBA" id="ARBA00004141"/>
    </source>
</evidence>
<keyword evidence="2 5" id="KW-0812">Transmembrane</keyword>
<keyword evidence="3 5" id="KW-1133">Transmembrane helix</keyword>
<organism evidence="8 9">
    <name type="scientific">Clostridium omnivorum</name>
    <dbReference type="NCBI Taxonomy" id="1604902"/>
    <lineage>
        <taxon>Bacteria</taxon>
        <taxon>Bacillati</taxon>
        <taxon>Bacillota</taxon>
        <taxon>Clostridia</taxon>
        <taxon>Eubacteriales</taxon>
        <taxon>Clostridiaceae</taxon>
        <taxon>Clostridium</taxon>
    </lineage>
</organism>
<evidence type="ECO:0000313" key="9">
    <source>
        <dbReference type="Proteomes" id="UP001208567"/>
    </source>
</evidence>
<reference evidence="8 9" key="1">
    <citation type="journal article" date="2024" name="Int. J. Syst. Evol. Microbiol.">
        <title>Clostridium omnivorum sp. nov., isolated from anoxic soil under the treatment of reductive soil disinfestation.</title>
        <authorList>
            <person name="Ueki A."/>
            <person name="Tonouchi A."/>
            <person name="Kaku N."/>
            <person name="Honma S."/>
            <person name="Ueki K."/>
        </authorList>
    </citation>
    <scope>NUCLEOTIDE SEQUENCE [LARGE SCALE GENOMIC DNA]</scope>
    <source>
        <strain evidence="8 9">E14</strain>
    </source>
</reference>
<dbReference type="EMBL" id="BRXR01000001">
    <property type="protein sequence ID" value="GLC31514.1"/>
    <property type="molecule type" value="Genomic_DNA"/>
</dbReference>